<dbReference type="InParanoid" id="A0A059AK18"/>
<dbReference type="EMBL" id="KK198761">
    <property type="protein sequence ID" value="KCW54089.1"/>
    <property type="molecule type" value="Genomic_DNA"/>
</dbReference>
<organism evidence="1">
    <name type="scientific">Eucalyptus grandis</name>
    <name type="common">Flooded gum</name>
    <dbReference type="NCBI Taxonomy" id="71139"/>
    <lineage>
        <taxon>Eukaryota</taxon>
        <taxon>Viridiplantae</taxon>
        <taxon>Streptophyta</taxon>
        <taxon>Embryophyta</taxon>
        <taxon>Tracheophyta</taxon>
        <taxon>Spermatophyta</taxon>
        <taxon>Magnoliopsida</taxon>
        <taxon>eudicotyledons</taxon>
        <taxon>Gunneridae</taxon>
        <taxon>Pentapetalae</taxon>
        <taxon>rosids</taxon>
        <taxon>malvids</taxon>
        <taxon>Myrtales</taxon>
        <taxon>Myrtaceae</taxon>
        <taxon>Myrtoideae</taxon>
        <taxon>Eucalypteae</taxon>
        <taxon>Eucalyptus</taxon>
    </lineage>
</organism>
<dbReference type="AlphaFoldDB" id="A0A059AK18"/>
<reference evidence="1" key="1">
    <citation type="submission" date="2013-07" db="EMBL/GenBank/DDBJ databases">
        <title>The genome of Eucalyptus grandis.</title>
        <authorList>
            <person name="Schmutz J."/>
            <person name="Hayes R."/>
            <person name="Myburg A."/>
            <person name="Tuskan G."/>
            <person name="Grattapaglia D."/>
            <person name="Rokhsar D.S."/>
        </authorList>
    </citation>
    <scope>NUCLEOTIDE SEQUENCE</scope>
    <source>
        <tissue evidence="1">Leaf extractions</tissue>
    </source>
</reference>
<evidence type="ECO:0000313" key="1">
    <source>
        <dbReference type="EMBL" id="KCW54089.1"/>
    </source>
</evidence>
<gene>
    <name evidence="1" type="ORF">EUGRSUZ_I000672</name>
</gene>
<proteinExistence type="predicted"/>
<name>A0A059AK18_EUCGR</name>
<sequence length="121" mass="13695">MEIVARIEDEMNANPIRSKKQVESHSSKEVRVDGKKFQIAKEGSGKQLMYIENSEVEGSKDIGDVGKKAMKNQKAKKHKRVEMSSSSIFEEMELLEIPVQLVKEGKEWVLVISPNKPPKTL</sequence>
<accession>A0A059AK18</accession>
<protein>
    <submittedName>
        <fullName evidence="1">Uncharacterized protein</fullName>
    </submittedName>
</protein>
<dbReference type="Gramene" id="KCW54089">
    <property type="protein sequence ID" value="KCW54089"/>
    <property type="gene ID" value="EUGRSUZ_I000672"/>
</dbReference>